<dbReference type="PROSITE" id="PS00463">
    <property type="entry name" value="ZN2_CY6_FUNGAL_1"/>
    <property type="match status" value="1"/>
</dbReference>
<keyword evidence="1" id="KW-0479">Metal-binding</keyword>
<dbReference type="OrthoDB" id="47007at2759"/>
<feature type="compositionally biased region" description="Polar residues" evidence="5">
    <location>
        <begin position="175"/>
        <end position="200"/>
    </location>
</feature>
<dbReference type="GO" id="GO:0000435">
    <property type="term" value="P:positive regulation of transcription from RNA polymerase II promoter by galactose"/>
    <property type="evidence" value="ECO:0007669"/>
    <property type="project" value="TreeGrafter"/>
</dbReference>
<evidence type="ECO:0000256" key="4">
    <source>
        <dbReference type="ARBA" id="ARBA00023242"/>
    </source>
</evidence>
<evidence type="ECO:0000256" key="5">
    <source>
        <dbReference type="SAM" id="MobiDB-lite"/>
    </source>
</evidence>
<feature type="compositionally biased region" description="Basic and acidic residues" evidence="5">
    <location>
        <begin position="241"/>
        <end position="251"/>
    </location>
</feature>
<evidence type="ECO:0000256" key="1">
    <source>
        <dbReference type="ARBA" id="ARBA00022723"/>
    </source>
</evidence>
<organism evidence="7 8">
    <name type="scientific">Dendryphion nanum</name>
    <dbReference type="NCBI Taxonomy" id="256645"/>
    <lineage>
        <taxon>Eukaryota</taxon>
        <taxon>Fungi</taxon>
        <taxon>Dikarya</taxon>
        <taxon>Ascomycota</taxon>
        <taxon>Pezizomycotina</taxon>
        <taxon>Dothideomycetes</taxon>
        <taxon>Pleosporomycetidae</taxon>
        <taxon>Pleosporales</taxon>
        <taxon>Torulaceae</taxon>
        <taxon>Dendryphion</taxon>
    </lineage>
</organism>
<dbReference type="Gene3D" id="4.10.240.10">
    <property type="entry name" value="Zn(2)-C6 fungal-type DNA-binding domain"/>
    <property type="match status" value="1"/>
</dbReference>
<accession>A0A9P9ED75</accession>
<name>A0A9P9ED75_9PLEO</name>
<evidence type="ECO:0000256" key="3">
    <source>
        <dbReference type="ARBA" id="ARBA00023163"/>
    </source>
</evidence>
<dbReference type="InterPro" id="IPR001138">
    <property type="entry name" value="Zn2Cys6_DnaBD"/>
</dbReference>
<dbReference type="Proteomes" id="UP000700596">
    <property type="component" value="Unassembled WGS sequence"/>
</dbReference>
<dbReference type="AlphaFoldDB" id="A0A9P9ED75"/>
<keyword evidence="3" id="KW-0804">Transcription</keyword>
<dbReference type="InterPro" id="IPR007219">
    <property type="entry name" value="XnlR_reg_dom"/>
</dbReference>
<dbReference type="SMART" id="SM00066">
    <property type="entry name" value="GAL4"/>
    <property type="match status" value="1"/>
</dbReference>
<dbReference type="SUPFAM" id="SSF57701">
    <property type="entry name" value="Zn2/Cys6 DNA-binding domain"/>
    <property type="match status" value="1"/>
</dbReference>
<dbReference type="GO" id="GO:0006351">
    <property type="term" value="P:DNA-templated transcription"/>
    <property type="evidence" value="ECO:0007669"/>
    <property type="project" value="InterPro"/>
</dbReference>
<dbReference type="GO" id="GO:0000981">
    <property type="term" value="F:DNA-binding transcription factor activity, RNA polymerase II-specific"/>
    <property type="evidence" value="ECO:0007669"/>
    <property type="project" value="InterPro"/>
</dbReference>
<dbReference type="PANTHER" id="PTHR47424:SF9">
    <property type="entry name" value="TAH-2"/>
    <property type="match status" value="1"/>
</dbReference>
<dbReference type="PANTHER" id="PTHR47424">
    <property type="entry name" value="REGULATORY PROTEIN GAL4"/>
    <property type="match status" value="1"/>
</dbReference>
<evidence type="ECO:0000313" key="7">
    <source>
        <dbReference type="EMBL" id="KAH7136185.1"/>
    </source>
</evidence>
<dbReference type="SMART" id="SM00906">
    <property type="entry name" value="Fungal_trans"/>
    <property type="match status" value="1"/>
</dbReference>
<dbReference type="EMBL" id="JAGMWT010000002">
    <property type="protein sequence ID" value="KAH7136185.1"/>
    <property type="molecule type" value="Genomic_DNA"/>
</dbReference>
<keyword evidence="8" id="KW-1185">Reference proteome</keyword>
<dbReference type="InterPro" id="IPR036864">
    <property type="entry name" value="Zn2-C6_fun-type_DNA-bd_sf"/>
</dbReference>
<protein>
    <recommendedName>
        <fullName evidence="6">Zn(2)-C6 fungal-type domain-containing protein</fullName>
    </recommendedName>
</protein>
<feature type="domain" description="Zn(2)-C6 fungal-type" evidence="6">
    <location>
        <begin position="135"/>
        <end position="166"/>
    </location>
</feature>
<dbReference type="Pfam" id="PF04082">
    <property type="entry name" value="Fungal_trans"/>
    <property type="match status" value="1"/>
</dbReference>
<comment type="caution">
    <text evidence="7">The sequence shown here is derived from an EMBL/GenBank/DDBJ whole genome shotgun (WGS) entry which is preliminary data.</text>
</comment>
<reference evidence="7" key="1">
    <citation type="journal article" date="2021" name="Nat. Commun.">
        <title>Genetic determinants of endophytism in the Arabidopsis root mycobiome.</title>
        <authorList>
            <person name="Mesny F."/>
            <person name="Miyauchi S."/>
            <person name="Thiergart T."/>
            <person name="Pickel B."/>
            <person name="Atanasova L."/>
            <person name="Karlsson M."/>
            <person name="Huettel B."/>
            <person name="Barry K.W."/>
            <person name="Haridas S."/>
            <person name="Chen C."/>
            <person name="Bauer D."/>
            <person name="Andreopoulos W."/>
            <person name="Pangilinan J."/>
            <person name="LaButti K."/>
            <person name="Riley R."/>
            <person name="Lipzen A."/>
            <person name="Clum A."/>
            <person name="Drula E."/>
            <person name="Henrissat B."/>
            <person name="Kohler A."/>
            <person name="Grigoriev I.V."/>
            <person name="Martin F.M."/>
            <person name="Hacquard S."/>
        </authorList>
    </citation>
    <scope>NUCLEOTIDE SEQUENCE</scope>
    <source>
        <strain evidence="7">MPI-CAGE-CH-0243</strain>
    </source>
</reference>
<feature type="region of interest" description="Disordered" evidence="5">
    <location>
        <begin position="166"/>
        <end position="251"/>
    </location>
</feature>
<gene>
    <name evidence="7" type="ORF">B0J11DRAFT_597562</name>
</gene>
<sequence>MNDDGAAVISDFSLPSDDFSSSVPSTRTIRHFVAPTATSLTPSTSRDIEPFQQLGFYVVRIPGLRLCHLASIDGNTAFVQAWAKALSSISHRALGRRDIIHFDISSDGTLRMTADSPAAAPPPEKRRRIDRVTAACDLCKKRKVKCNGEQPCGYCTRKDRADTCTFSAPRRSEPQLRSTGNTPVNPITQRTTTGDSTPRTPRTPHVLHTRGHSLGSHSARNHVPNGDVEHETGTSLSPTVSRDDEGTVVPREGRILRDAQGKVIFIGDCAPLSFLQTVRYLIASEVQPDGLPMHASRDSIIEVARPDSASRHQATAIDICEVPSLIEEYIVATSGLVDLFEQGELFRELKAWVGVNNTVPSSDDVGAAVFFLVLAIGAQENNEERSEAWFRHARDLLMKHMCNSMNVATVQGFALVAIFMLRAFQPNGAFLYFSLAARTAYAIGIHRTEVNASFGEFIKTRRDRIWKSLRVVDMLISTNLGRPPSTSDVDCTVKYSAVEVSSDVGAKILDASVQIFMIIERVVVEVYSRKRISLRIADYVSRQLKGWASNWLRSLSEVTVQSERAVVVGACSTLCSYYYGIMLLTRPFLIYELYEHMGASLKGGGTQGDHQNKRKYADAALDAASSFVDTLQPVIQSGKISHRMPLIVSWLFTASLVLAVGVLGRSGLTFETNCEASILCLDFFGEVDPHARQYSLIVRSLLKTTTAHVRKREMHVRMQRRQASSQLFGMIDSEPSPLPNERYHRPSISESINSSAPSQSLTSTTNTTVTAAVDWTIYDADFFALAWPNEYDQGLQDFLQPGTHNMDGASVADIPLFPIYDQQMGGGSI</sequence>
<keyword evidence="2" id="KW-0805">Transcription regulation</keyword>
<dbReference type="GO" id="GO:0008270">
    <property type="term" value="F:zinc ion binding"/>
    <property type="evidence" value="ECO:0007669"/>
    <property type="project" value="InterPro"/>
</dbReference>
<dbReference type="GO" id="GO:0005634">
    <property type="term" value="C:nucleus"/>
    <property type="evidence" value="ECO:0007669"/>
    <property type="project" value="TreeGrafter"/>
</dbReference>
<dbReference type="CDD" id="cd00067">
    <property type="entry name" value="GAL4"/>
    <property type="match status" value="1"/>
</dbReference>
<dbReference type="InterPro" id="IPR051127">
    <property type="entry name" value="Fungal_SecMet_Regulators"/>
</dbReference>
<evidence type="ECO:0000313" key="8">
    <source>
        <dbReference type="Proteomes" id="UP000700596"/>
    </source>
</evidence>
<evidence type="ECO:0000256" key="2">
    <source>
        <dbReference type="ARBA" id="ARBA00023015"/>
    </source>
</evidence>
<dbReference type="Pfam" id="PF00172">
    <property type="entry name" value="Zn_clus"/>
    <property type="match status" value="1"/>
</dbReference>
<proteinExistence type="predicted"/>
<dbReference type="PROSITE" id="PS50048">
    <property type="entry name" value="ZN2_CY6_FUNGAL_2"/>
    <property type="match status" value="1"/>
</dbReference>
<evidence type="ECO:0000259" key="6">
    <source>
        <dbReference type="PROSITE" id="PS50048"/>
    </source>
</evidence>
<dbReference type="CDD" id="cd12148">
    <property type="entry name" value="fungal_TF_MHR"/>
    <property type="match status" value="1"/>
</dbReference>
<keyword evidence="4" id="KW-0539">Nucleus</keyword>
<dbReference type="GO" id="GO:0000978">
    <property type="term" value="F:RNA polymerase II cis-regulatory region sequence-specific DNA binding"/>
    <property type="evidence" value="ECO:0007669"/>
    <property type="project" value="TreeGrafter"/>
</dbReference>